<dbReference type="InterPro" id="IPR000835">
    <property type="entry name" value="HTH_MarR-typ"/>
</dbReference>
<dbReference type="Proteomes" id="UP000887212">
    <property type="component" value="Unassembled WGS sequence"/>
</dbReference>
<evidence type="ECO:0000313" key="2">
    <source>
        <dbReference type="EMBL" id="GIZ88701.1"/>
    </source>
</evidence>
<dbReference type="InterPro" id="IPR036390">
    <property type="entry name" value="WH_DNA-bd_sf"/>
</dbReference>
<dbReference type="PANTHER" id="PTHR33164">
    <property type="entry name" value="TRANSCRIPTIONAL REGULATOR, MARR FAMILY"/>
    <property type="match status" value="1"/>
</dbReference>
<protein>
    <submittedName>
        <fullName evidence="2">Transcriptional regulator</fullName>
    </submittedName>
</protein>
<dbReference type="EMBL" id="BPMS01000006">
    <property type="protein sequence ID" value="GIZ88701.1"/>
    <property type="molecule type" value="Genomic_DNA"/>
</dbReference>
<evidence type="ECO:0000259" key="1">
    <source>
        <dbReference type="PROSITE" id="PS50995"/>
    </source>
</evidence>
<name>A0AA37CFW4_AQUAC</name>
<dbReference type="Gene3D" id="1.10.10.10">
    <property type="entry name" value="Winged helix-like DNA-binding domain superfamily/Winged helix DNA-binding domain"/>
    <property type="match status" value="1"/>
</dbReference>
<dbReference type="PROSITE" id="PS50995">
    <property type="entry name" value="HTH_MARR_2"/>
    <property type="match status" value="1"/>
</dbReference>
<accession>A0AA37CFW4</accession>
<dbReference type="InterPro" id="IPR039422">
    <property type="entry name" value="MarR/SlyA-like"/>
</dbReference>
<feature type="domain" description="HTH marR-type" evidence="1">
    <location>
        <begin position="4"/>
        <end position="135"/>
    </location>
</feature>
<gene>
    <name evidence="2" type="ORF">KAM435_20280</name>
    <name evidence="3" type="ORF">KAM436_23500</name>
</gene>
<dbReference type="RefSeq" id="WP_203787357.1">
    <property type="nucleotide sequence ID" value="NZ_AP024354.1"/>
</dbReference>
<organism evidence="2 4">
    <name type="scientific">Aquipseudomonas alcaligenes</name>
    <name type="common">Pseudomonas alcaligenes</name>
    <dbReference type="NCBI Taxonomy" id="43263"/>
    <lineage>
        <taxon>Bacteria</taxon>
        <taxon>Pseudomonadati</taxon>
        <taxon>Pseudomonadota</taxon>
        <taxon>Gammaproteobacteria</taxon>
        <taxon>Pseudomonadales</taxon>
        <taxon>Pseudomonadaceae</taxon>
        <taxon>Aquipseudomonas</taxon>
    </lineage>
</organism>
<evidence type="ECO:0000313" key="3">
    <source>
        <dbReference type="EMBL" id="GIZ93382.1"/>
    </source>
</evidence>
<dbReference type="InterPro" id="IPR036388">
    <property type="entry name" value="WH-like_DNA-bd_sf"/>
</dbReference>
<sequence length="137" mass="14863">MLPTSCLCTKLRRASRGVTRLYDEALADVGLNAAQFSLLRNLQRLGQPSISALAEAMGLDRSTLGRNLRVVEGRGLVQLGEGADQRSRQVALSDAGRQVLEQGAPLWERAQQQLALRLGADKRAALLALLDDLETID</sequence>
<evidence type="ECO:0000313" key="5">
    <source>
        <dbReference type="Proteomes" id="UP000887228"/>
    </source>
</evidence>
<dbReference type="GO" id="GO:0006950">
    <property type="term" value="P:response to stress"/>
    <property type="evidence" value="ECO:0007669"/>
    <property type="project" value="TreeGrafter"/>
</dbReference>
<dbReference type="AlphaFoldDB" id="A0AA37CFW4"/>
<dbReference type="Pfam" id="PF12802">
    <property type="entry name" value="MarR_2"/>
    <property type="match status" value="1"/>
</dbReference>
<dbReference type="SUPFAM" id="SSF46785">
    <property type="entry name" value="Winged helix' DNA-binding domain"/>
    <property type="match status" value="1"/>
</dbReference>
<dbReference type="EMBL" id="BPMT01000008">
    <property type="protein sequence ID" value="GIZ93382.1"/>
    <property type="molecule type" value="Genomic_DNA"/>
</dbReference>
<dbReference type="SMART" id="SM00347">
    <property type="entry name" value="HTH_MARR"/>
    <property type="match status" value="1"/>
</dbReference>
<evidence type="ECO:0000313" key="4">
    <source>
        <dbReference type="Proteomes" id="UP000887212"/>
    </source>
</evidence>
<proteinExistence type="predicted"/>
<dbReference type="PANTHER" id="PTHR33164:SF105">
    <property type="entry name" value="TRANSCRIPTIONAL REPRESSOR PROTEIN-RELATED"/>
    <property type="match status" value="1"/>
</dbReference>
<reference evidence="2 5" key="1">
    <citation type="submission" date="2021-07" db="EMBL/GenBank/DDBJ databases">
        <title>Whole genome sequencing of carbapenem-resistant Pseudomonas spp. isolated in Japan.</title>
        <authorList>
            <person name="Suzuki M."/>
            <person name="Maehana S."/>
            <person name="Kitasato H."/>
        </authorList>
    </citation>
    <scope>NUCLEOTIDE SEQUENCE</scope>
    <source>
        <strain evidence="2">KAM435</strain>
        <strain evidence="3 5">KAM436</strain>
    </source>
</reference>
<comment type="caution">
    <text evidence="2">The sequence shown here is derived from an EMBL/GenBank/DDBJ whole genome shotgun (WGS) entry which is preliminary data.</text>
</comment>
<dbReference type="GO" id="GO:0003700">
    <property type="term" value="F:DNA-binding transcription factor activity"/>
    <property type="evidence" value="ECO:0007669"/>
    <property type="project" value="InterPro"/>
</dbReference>
<dbReference type="Proteomes" id="UP000887228">
    <property type="component" value="Unassembled WGS sequence"/>
</dbReference>